<evidence type="ECO:0000259" key="1">
    <source>
        <dbReference type="Pfam" id="PF00266"/>
    </source>
</evidence>
<dbReference type="InterPro" id="IPR000192">
    <property type="entry name" value="Aminotrans_V_dom"/>
</dbReference>
<dbReference type="InterPro" id="IPR015422">
    <property type="entry name" value="PyrdxlP-dep_Trfase_small"/>
</dbReference>
<feature type="non-terminal residue" evidence="2">
    <location>
        <position position="156"/>
    </location>
</feature>
<dbReference type="Pfam" id="PF00266">
    <property type="entry name" value="Aminotran_5"/>
    <property type="match status" value="1"/>
</dbReference>
<dbReference type="AlphaFoldDB" id="A0A382K761"/>
<sequence length="156" mass="17815">MRITNTDIQPLVHPDKFVNLEKVTHLCTGGEAPWLKTQEKVFAKFAQLKGAGYDGRSKIYAIGERCRQRMGELWEAPAHRIAFMPSAAEGMNWLARGLDWQEGDNVVTTNLEFPSVAYAWKHLRSQGVEIRLVPHSNWIVNETDLLNTIDERTRVL</sequence>
<organism evidence="2">
    <name type="scientific">marine metagenome</name>
    <dbReference type="NCBI Taxonomy" id="408172"/>
    <lineage>
        <taxon>unclassified sequences</taxon>
        <taxon>metagenomes</taxon>
        <taxon>ecological metagenomes</taxon>
    </lineage>
</organism>
<dbReference type="InterPro" id="IPR015424">
    <property type="entry name" value="PyrdxlP-dep_Trfase"/>
</dbReference>
<feature type="domain" description="Aminotransferase class V" evidence="1">
    <location>
        <begin position="53"/>
        <end position="156"/>
    </location>
</feature>
<accession>A0A382K761</accession>
<name>A0A382K761_9ZZZZ</name>
<evidence type="ECO:0000313" key="2">
    <source>
        <dbReference type="EMBL" id="SVC19353.1"/>
    </source>
</evidence>
<protein>
    <recommendedName>
        <fullName evidence="1">Aminotransferase class V domain-containing protein</fullName>
    </recommendedName>
</protein>
<gene>
    <name evidence="2" type="ORF">METZ01_LOCUS272207</name>
</gene>
<dbReference type="Gene3D" id="3.40.640.10">
    <property type="entry name" value="Type I PLP-dependent aspartate aminotransferase-like (Major domain)"/>
    <property type="match status" value="1"/>
</dbReference>
<dbReference type="InterPro" id="IPR015421">
    <property type="entry name" value="PyrdxlP-dep_Trfase_major"/>
</dbReference>
<dbReference type="SUPFAM" id="SSF53383">
    <property type="entry name" value="PLP-dependent transferases"/>
    <property type="match status" value="1"/>
</dbReference>
<proteinExistence type="predicted"/>
<reference evidence="2" key="1">
    <citation type="submission" date="2018-05" db="EMBL/GenBank/DDBJ databases">
        <authorList>
            <person name="Lanie J.A."/>
            <person name="Ng W.-L."/>
            <person name="Kazmierczak K.M."/>
            <person name="Andrzejewski T.M."/>
            <person name="Davidsen T.M."/>
            <person name="Wayne K.J."/>
            <person name="Tettelin H."/>
            <person name="Glass J.I."/>
            <person name="Rusch D."/>
            <person name="Podicherti R."/>
            <person name="Tsui H.-C.T."/>
            <person name="Winkler M.E."/>
        </authorList>
    </citation>
    <scope>NUCLEOTIDE SEQUENCE</scope>
</reference>
<dbReference type="EMBL" id="UINC01078355">
    <property type="protein sequence ID" value="SVC19353.1"/>
    <property type="molecule type" value="Genomic_DNA"/>
</dbReference>
<dbReference type="Gene3D" id="3.90.1150.10">
    <property type="entry name" value="Aspartate Aminotransferase, domain 1"/>
    <property type="match status" value="1"/>
</dbReference>